<gene>
    <name evidence="1" type="ORF">DFO67_108175</name>
</gene>
<evidence type="ECO:0000313" key="1">
    <source>
        <dbReference type="EMBL" id="TDX29131.1"/>
    </source>
</evidence>
<reference evidence="1 2" key="1">
    <citation type="submission" date="2019-03" db="EMBL/GenBank/DDBJ databases">
        <title>Freshwater and sediment microbial communities from various areas in North America, analyzing microbe dynamics in response to fracking.</title>
        <authorList>
            <person name="Lamendella R."/>
        </authorList>
    </citation>
    <scope>NUCLEOTIDE SEQUENCE [LARGE SCALE GENOMIC DNA]</scope>
    <source>
        <strain evidence="1 2">6_TX</strain>
    </source>
</reference>
<dbReference type="AlphaFoldDB" id="A0A4R8FRC9"/>
<comment type="caution">
    <text evidence="1">The sequence shown here is derived from an EMBL/GenBank/DDBJ whole genome shotgun (WGS) entry which is preliminary data.</text>
</comment>
<evidence type="ECO:0000313" key="2">
    <source>
        <dbReference type="Proteomes" id="UP000294489"/>
    </source>
</evidence>
<accession>A0A4R8FRC9</accession>
<proteinExistence type="predicted"/>
<dbReference type="Proteomes" id="UP000294489">
    <property type="component" value="Unassembled WGS sequence"/>
</dbReference>
<protein>
    <submittedName>
        <fullName evidence="1">Uncharacterized protein</fullName>
    </submittedName>
</protein>
<organism evidence="1 2">
    <name type="scientific">Modicisalibacter xianhensis</name>
    <dbReference type="NCBI Taxonomy" id="442341"/>
    <lineage>
        <taxon>Bacteria</taxon>
        <taxon>Pseudomonadati</taxon>
        <taxon>Pseudomonadota</taxon>
        <taxon>Gammaproteobacteria</taxon>
        <taxon>Oceanospirillales</taxon>
        <taxon>Halomonadaceae</taxon>
        <taxon>Modicisalibacter</taxon>
    </lineage>
</organism>
<sequence>MFDQQMAQEALNRMDPAMRTLAEQNAKARGMSACDVVLEAGLLVAQAEAGKALYALQKGGPRLRPV</sequence>
<dbReference type="RefSeq" id="WP_134017970.1">
    <property type="nucleotide sequence ID" value="NZ_SOEC01000008.1"/>
</dbReference>
<dbReference type="EMBL" id="SOEC01000008">
    <property type="protein sequence ID" value="TDX29131.1"/>
    <property type="molecule type" value="Genomic_DNA"/>
</dbReference>
<name>A0A4R8FRC9_9GAMM</name>